<evidence type="ECO:0000313" key="4">
    <source>
        <dbReference type="Proteomes" id="UP000300142"/>
    </source>
</evidence>
<dbReference type="PANTHER" id="PTHR31061:SF24">
    <property type="entry name" value="LD22376P"/>
    <property type="match status" value="1"/>
</dbReference>
<protein>
    <recommendedName>
        <fullName evidence="2">Heparan-alpha-glucosaminide N-acetyltransferase catalytic domain-containing protein</fullName>
    </recommendedName>
</protein>
<keyword evidence="1" id="KW-1133">Transmembrane helix</keyword>
<accession>A0A479ZXQ6</accession>
<feature type="transmembrane region" description="Helical" evidence="1">
    <location>
        <begin position="110"/>
        <end position="131"/>
    </location>
</feature>
<evidence type="ECO:0000259" key="2">
    <source>
        <dbReference type="Pfam" id="PF07786"/>
    </source>
</evidence>
<feature type="transmembrane region" description="Helical" evidence="1">
    <location>
        <begin position="46"/>
        <end position="68"/>
    </location>
</feature>
<dbReference type="Pfam" id="PF07786">
    <property type="entry name" value="HGSNAT_cat"/>
    <property type="match status" value="1"/>
</dbReference>
<dbReference type="PANTHER" id="PTHR31061">
    <property type="entry name" value="LD22376P"/>
    <property type="match status" value="1"/>
</dbReference>
<comment type="caution">
    <text evidence="3">The sequence shown here is derived from an EMBL/GenBank/DDBJ whole genome shotgun (WGS) entry which is preliminary data.</text>
</comment>
<name>A0A479ZXQ6_9CYAN</name>
<feature type="transmembrane region" description="Helical" evidence="1">
    <location>
        <begin position="138"/>
        <end position="158"/>
    </location>
</feature>
<keyword evidence="1" id="KW-0472">Membrane</keyword>
<proteinExistence type="predicted"/>
<sequence length="376" mass="42196">MRLTSLDVFRGITIAGMILVNMAGVAEAKYPPLDHADWNGCTPTDLVFPFFLFIVGVAMNFSLSKYTANNKPTKTVYLRILRRAAILFVLGLILNGFWNKGVWTFDFSSLRLMGVLQRIGLTYLFASLIVLKLPRKSQWILAGILLIGYWITMMYVPVPGYGAGVLTREGNFGAFIDRLIIPKPHLYKGDGFNFMGDPEGLYSTIPAIVSVLVGYFAGDWIKNKKQANSQTSMDLVLFGLCCLVIGIIWDVAFPINKKLWTSSYVLFTSGWGLMLLAGCYELIEVRGIKRWSKPFEVMGLNAIAIFIASVLLIKVTVRIQIGTGENAISIYNWIYQNILASWAGNANGSFLFALFTLLFWYGVAVLMYQKRWFIKV</sequence>
<evidence type="ECO:0000256" key="1">
    <source>
        <dbReference type="SAM" id="Phobius"/>
    </source>
</evidence>
<feature type="domain" description="Heparan-alpha-glucosaminide N-acetyltransferase catalytic" evidence="2">
    <location>
        <begin position="2"/>
        <end position="159"/>
    </location>
</feature>
<feature type="transmembrane region" description="Helical" evidence="1">
    <location>
        <begin position="201"/>
        <end position="221"/>
    </location>
</feature>
<feature type="transmembrane region" description="Helical" evidence="1">
    <location>
        <begin position="264"/>
        <end position="283"/>
    </location>
</feature>
<reference evidence="4" key="1">
    <citation type="submission" date="2019-02" db="EMBL/GenBank/DDBJ databases">
        <title>Draft genome sequence of Sphaerospermopsis reniformis NIES-1949.</title>
        <authorList>
            <person name="Yamaguchi H."/>
            <person name="Suzuki S."/>
            <person name="Kawachi M."/>
        </authorList>
    </citation>
    <scope>NUCLEOTIDE SEQUENCE [LARGE SCALE GENOMIC DNA]</scope>
    <source>
        <strain evidence="4">NIES-1949</strain>
    </source>
</reference>
<dbReference type="RefSeq" id="WP_137666924.1">
    <property type="nucleotide sequence ID" value="NZ_BJCE01000035.1"/>
</dbReference>
<evidence type="ECO:0000313" key="3">
    <source>
        <dbReference type="EMBL" id="GCL36376.1"/>
    </source>
</evidence>
<feature type="transmembrane region" description="Helical" evidence="1">
    <location>
        <begin position="80"/>
        <end position="98"/>
    </location>
</feature>
<feature type="transmembrane region" description="Helical" evidence="1">
    <location>
        <begin position="7"/>
        <end position="26"/>
    </location>
</feature>
<dbReference type="Proteomes" id="UP000300142">
    <property type="component" value="Unassembled WGS sequence"/>
</dbReference>
<feature type="transmembrane region" description="Helical" evidence="1">
    <location>
        <begin position="295"/>
        <end position="313"/>
    </location>
</feature>
<dbReference type="InterPro" id="IPR012429">
    <property type="entry name" value="HGSNAT_cat"/>
</dbReference>
<organism evidence="3 4">
    <name type="scientific">Sphaerospermopsis reniformis</name>
    <dbReference type="NCBI Taxonomy" id="531300"/>
    <lineage>
        <taxon>Bacteria</taxon>
        <taxon>Bacillati</taxon>
        <taxon>Cyanobacteriota</taxon>
        <taxon>Cyanophyceae</taxon>
        <taxon>Nostocales</taxon>
        <taxon>Aphanizomenonaceae</taxon>
        <taxon>Sphaerospermopsis</taxon>
    </lineage>
</organism>
<keyword evidence="4" id="KW-1185">Reference proteome</keyword>
<feature type="transmembrane region" description="Helical" evidence="1">
    <location>
        <begin position="233"/>
        <end position="252"/>
    </location>
</feature>
<dbReference type="EMBL" id="BJCE01000035">
    <property type="protein sequence ID" value="GCL36376.1"/>
    <property type="molecule type" value="Genomic_DNA"/>
</dbReference>
<feature type="transmembrane region" description="Helical" evidence="1">
    <location>
        <begin position="349"/>
        <end position="368"/>
    </location>
</feature>
<dbReference type="AlphaFoldDB" id="A0A479ZXQ6"/>
<gene>
    <name evidence="3" type="ORF">SR1949_14790</name>
</gene>
<keyword evidence="1" id="KW-0812">Transmembrane</keyword>